<dbReference type="GO" id="GO:0005524">
    <property type="term" value="F:ATP binding"/>
    <property type="evidence" value="ECO:0007669"/>
    <property type="project" value="UniProtKB-KW"/>
</dbReference>
<accession>A0A5C0UDY0</accession>
<dbReference type="EMBL" id="CP043315">
    <property type="protein sequence ID" value="QEK37853.1"/>
    <property type="molecule type" value="Genomic_DNA"/>
</dbReference>
<dbReference type="PANTHER" id="PTHR43024:SF1">
    <property type="entry name" value="UDP-N-ACETYLMURAMOYL-TRIPEPTIDE--D-ALANYL-D-ALANINE LIGASE"/>
    <property type="match status" value="1"/>
</dbReference>
<dbReference type="Pfam" id="PF08245">
    <property type="entry name" value="Mur_ligase_M"/>
    <property type="match status" value="1"/>
</dbReference>
<proteinExistence type="predicted"/>
<feature type="domain" description="Mur ligase N-terminal catalytic" evidence="4">
    <location>
        <begin position="19"/>
        <end position="80"/>
    </location>
</feature>
<evidence type="ECO:0000259" key="4">
    <source>
        <dbReference type="Pfam" id="PF01225"/>
    </source>
</evidence>
<dbReference type="AlphaFoldDB" id="A0A5C0UDY0"/>
<dbReference type="InterPro" id="IPR013221">
    <property type="entry name" value="Mur_ligase_cen"/>
</dbReference>
<dbReference type="Pfam" id="PF01225">
    <property type="entry name" value="Mur_ligase"/>
    <property type="match status" value="1"/>
</dbReference>
<dbReference type="GO" id="GO:0016881">
    <property type="term" value="F:acid-amino acid ligase activity"/>
    <property type="evidence" value="ECO:0007669"/>
    <property type="project" value="InterPro"/>
</dbReference>
<dbReference type="PANTHER" id="PTHR43024">
    <property type="entry name" value="UDP-N-ACETYLMURAMOYL-TRIPEPTIDE--D-ALANYL-D-ALANINE LIGASE"/>
    <property type="match status" value="1"/>
</dbReference>
<protein>
    <recommendedName>
        <fullName evidence="8">UDP-N-acetylmuramoyl-tripeptide--D-alanyl-D-alanine ligase</fullName>
    </recommendedName>
</protein>
<evidence type="ECO:0000256" key="1">
    <source>
        <dbReference type="ARBA" id="ARBA00022598"/>
    </source>
</evidence>
<dbReference type="InterPro" id="IPR051046">
    <property type="entry name" value="MurCDEF_CellWall_CoF430Synth"/>
</dbReference>
<dbReference type="Gene3D" id="3.90.190.20">
    <property type="entry name" value="Mur ligase, C-terminal domain"/>
    <property type="match status" value="1"/>
</dbReference>
<dbReference type="KEGG" id="cip:FZC35_00420"/>
<dbReference type="InterPro" id="IPR000713">
    <property type="entry name" value="Mur_ligase_N"/>
</dbReference>
<feature type="domain" description="Mur ligase central" evidence="5">
    <location>
        <begin position="99"/>
        <end position="224"/>
    </location>
</feature>
<sequence length="390" mass="44264">MKLINNDIMLKTFQIDDSISGISLDSRKKADLFFCIQGNHYDGHDFAQNAIYNGFKYIVASKPVNIPNDHVIYVNNVEEYMIKLTKNVRNQLNSTVIAITGTAGKTSTKEQMKFAFSERKVLASPESYNTIYGLALTICNIQNIPDYLILEAGTSHPGEMEELARIIKPHYSIITSIGAGHIEHFRDIEHIAEEKSQLLQYTSKYAFFPEICEKYCPANLSNQISQQNDDIYEQNAFPIMKIAKMENLINASNNIKNYSPSKGRNNIVKLNKDNINFSMIDGSFNCNPISLQASIKQLMKFPGKKIAVLGEMKELGDYAEQYHHADYDVDHLLLLGDIWKTSKGKIFNYYEELCKYLEGIMEEGAVILLKGSNSTDVKLISKYLEDHYGI</sequence>
<reference evidence="6 7" key="1">
    <citation type="submission" date="2019-08" db="EMBL/GenBank/DDBJ databases">
        <title>Highly reduced genomes of protist endosymbionts show evolutionary convergence.</title>
        <authorList>
            <person name="George E."/>
            <person name="Husnik F."/>
            <person name="Tashyreva D."/>
            <person name="Prokopchuk G."/>
            <person name="Horak A."/>
            <person name="Kwong W.K."/>
            <person name="Lukes J."/>
            <person name="Keeling P.J."/>
        </authorList>
    </citation>
    <scope>NUCLEOTIDE SEQUENCE [LARGE SCALE GENOMIC DNA]</scope>
    <source>
        <strain evidence="6">1605</strain>
    </source>
</reference>
<dbReference type="OrthoDB" id="9801978at2"/>
<dbReference type="Proteomes" id="UP000325155">
    <property type="component" value="Chromosome"/>
</dbReference>
<evidence type="ECO:0000259" key="5">
    <source>
        <dbReference type="Pfam" id="PF08245"/>
    </source>
</evidence>
<keyword evidence="3" id="KW-0067">ATP-binding</keyword>
<evidence type="ECO:0000256" key="2">
    <source>
        <dbReference type="ARBA" id="ARBA00022741"/>
    </source>
</evidence>
<keyword evidence="1" id="KW-0436">Ligase</keyword>
<evidence type="ECO:0000256" key="3">
    <source>
        <dbReference type="ARBA" id="ARBA00022840"/>
    </source>
</evidence>
<dbReference type="RefSeq" id="WP_148980700.1">
    <property type="nucleotide sequence ID" value="NZ_CP043315.1"/>
</dbReference>
<dbReference type="SUPFAM" id="SSF53623">
    <property type="entry name" value="MurD-like peptide ligases, catalytic domain"/>
    <property type="match status" value="1"/>
</dbReference>
<evidence type="ECO:0008006" key="8">
    <source>
        <dbReference type="Google" id="ProtNLM"/>
    </source>
</evidence>
<organism evidence="6 7">
    <name type="scientific">Candidatus Cytomitobacter indipagum</name>
    <dbReference type="NCBI Taxonomy" id="2601575"/>
    <lineage>
        <taxon>Bacteria</taxon>
        <taxon>Pseudomonadati</taxon>
        <taxon>Pseudomonadota</taxon>
        <taxon>Alphaproteobacteria</taxon>
        <taxon>Holosporales</taxon>
        <taxon>Holosporaceae</taxon>
        <taxon>Candidatus Cytomitobacter</taxon>
    </lineage>
</organism>
<dbReference type="Gene3D" id="3.40.1190.10">
    <property type="entry name" value="Mur-like, catalytic domain"/>
    <property type="match status" value="1"/>
</dbReference>
<gene>
    <name evidence="6" type="ORF">FZC35_00420</name>
</gene>
<dbReference type="SUPFAM" id="SSF53244">
    <property type="entry name" value="MurD-like peptide ligases, peptide-binding domain"/>
    <property type="match status" value="1"/>
</dbReference>
<keyword evidence="7" id="KW-1185">Reference proteome</keyword>
<evidence type="ECO:0000313" key="7">
    <source>
        <dbReference type="Proteomes" id="UP000325155"/>
    </source>
</evidence>
<name>A0A5C0UDY0_9PROT</name>
<dbReference type="SUPFAM" id="SSF63418">
    <property type="entry name" value="MurE/MurF N-terminal domain"/>
    <property type="match status" value="1"/>
</dbReference>
<keyword evidence="2" id="KW-0547">Nucleotide-binding</keyword>
<dbReference type="InterPro" id="IPR036565">
    <property type="entry name" value="Mur-like_cat_sf"/>
</dbReference>
<dbReference type="InterPro" id="IPR036615">
    <property type="entry name" value="Mur_ligase_C_dom_sf"/>
</dbReference>
<dbReference type="InterPro" id="IPR035911">
    <property type="entry name" value="MurE/MurF_N"/>
</dbReference>
<dbReference type="Gene3D" id="3.40.1390.10">
    <property type="entry name" value="MurE/MurF, N-terminal domain"/>
    <property type="match status" value="1"/>
</dbReference>
<evidence type="ECO:0000313" key="6">
    <source>
        <dbReference type="EMBL" id="QEK37853.1"/>
    </source>
</evidence>